<evidence type="ECO:0000313" key="2">
    <source>
        <dbReference type="EMBL" id="RFC63977.1"/>
    </source>
</evidence>
<dbReference type="Gene3D" id="3.90.550.10">
    <property type="entry name" value="Spore Coat Polysaccharide Biosynthesis Protein SpsA, Chain A"/>
    <property type="match status" value="1"/>
</dbReference>
<dbReference type="InterPro" id="IPR029044">
    <property type="entry name" value="Nucleotide-diphossugar_trans"/>
</dbReference>
<dbReference type="AlphaFoldDB" id="A0A371X426"/>
<reference evidence="3" key="1">
    <citation type="submission" date="2018-08" db="EMBL/GenBank/DDBJ databases">
        <authorList>
            <person name="Im W.T."/>
        </authorList>
    </citation>
    <scope>NUCLEOTIDE SEQUENCE [LARGE SCALE GENOMIC DNA]</scope>
    <source>
        <strain evidence="3">LA-28</strain>
    </source>
</reference>
<gene>
    <name evidence="2" type="ORF">DY251_20010</name>
</gene>
<dbReference type="GO" id="GO:0016740">
    <property type="term" value="F:transferase activity"/>
    <property type="evidence" value="ECO:0007669"/>
    <property type="project" value="UniProtKB-KW"/>
</dbReference>
<dbReference type="Proteomes" id="UP000262379">
    <property type="component" value="Unassembled WGS sequence"/>
</dbReference>
<proteinExistence type="predicted"/>
<feature type="domain" description="Glycosyltransferase 2-like" evidence="1">
    <location>
        <begin position="3"/>
        <end position="115"/>
    </location>
</feature>
<evidence type="ECO:0000313" key="3">
    <source>
        <dbReference type="Proteomes" id="UP000262379"/>
    </source>
</evidence>
<protein>
    <submittedName>
        <fullName evidence="2">Glycosyltransferase family 2 protein</fullName>
    </submittedName>
</protein>
<dbReference type="InterPro" id="IPR001173">
    <property type="entry name" value="Glyco_trans_2-like"/>
</dbReference>
<dbReference type="EMBL" id="QURN01000021">
    <property type="protein sequence ID" value="RFC63977.1"/>
    <property type="molecule type" value="Genomic_DNA"/>
</dbReference>
<dbReference type="PANTHER" id="PTHR43179:SF7">
    <property type="entry name" value="RHAMNOSYLTRANSFERASE WBBL"/>
    <property type="match status" value="1"/>
</dbReference>
<dbReference type="CDD" id="cd04186">
    <property type="entry name" value="GT_2_like_c"/>
    <property type="match status" value="1"/>
</dbReference>
<dbReference type="PANTHER" id="PTHR43179">
    <property type="entry name" value="RHAMNOSYLTRANSFERASE WBBL"/>
    <property type="match status" value="1"/>
</dbReference>
<name>A0A371X426_9HYPH</name>
<keyword evidence="2" id="KW-0808">Transferase</keyword>
<sequence length="295" mass="32934">MTLDCIRSVFAETKTAFEIIVVDNASSDGSAEAIASQFPSIRLMSERHNHGFAKANNIAAREATGEYVLLLNPDTLVLDGAIDKLVDFAERKPEAGIWGGKTLYGDGELNPASCWGRMTLWSITSQLLGFTSIFRQSGLFNPEGYGGWPRNTEREVDIVSGCFLLIKRQFWNELGGFDLSYVMYGEEADLCLRAHELGARPCVTPVSQIVHYAGASETVRTDKMVRLLKAKVLLAQRHLPEWQKPLALALLRLYPLSRKIGTSALGRGSSSATWGDIWRRRSEWWNGWPELEHNT</sequence>
<organism evidence="2 3">
    <name type="scientific">Mesorhizobium denitrificans</name>
    <dbReference type="NCBI Taxonomy" id="2294114"/>
    <lineage>
        <taxon>Bacteria</taxon>
        <taxon>Pseudomonadati</taxon>
        <taxon>Pseudomonadota</taxon>
        <taxon>Alphaproteobacteria</taxon>
        <taxon>Hyphomicrobiales</taxon>
        <taxon>Phyllobacteriaceae</taxon>
        <taxon>Mesorhizobium</taxon>
    </lineage>
</organism>
<accession>A0A371X426</accession>
<keyword evidence="3" id="KW-1185">Reference proteome</keyword>
<comment type="caution">
    <text evidence="2">The sequence shown here is derived from an EMBL/GenBank/DDBJ whole genome shotgun (WGS) entry which is preliminary data.</text>
</comment>
<dbReference type="Pfam" id="PF00535">
    <property type="entry name" value="Glycos_transf_2"/>
    <property type="match status" value="1"/>
</dbReference>
<dbReference type="SUPFAM" id="SSF53448">
    <property type="entry name" value="Nucleotide-diphospho-sugar transferases"/>
    <property type="match status" value="1"/>
</dbReference>
<evidence type="ECO:0000259" key="1">
    <source>
        <dbReference type="Pfam" id="PF00535"/>
    </source>
</evidence>